<gene>
    <name evidence="1" type="ORF">CEXT_553451</name>
</gene>
<dbReference type="EMBL" id="BPLR01019578">
    <property type="protein sequence ID" value="GIX69353.1"/>
    <property type="molecule type" value="Genomic_DNA"/>
</dbReference>
<keyword evidence="2" id="KW-1185">Reference proteome</keyword>
<name>A0AAV4MAI6_CAEEX</name>
<evidence type="ECO:0000313" key="1">
    <source>
        <dbReference type="EMBL" id="GIX69353.1"/>
    </source>
</evidence>
<sequence>MESHCPNLLALDSFYEMREEGWILKCDWMEEWTTDAIAERELRYRLCFQMGKPNTNKSLKLTARIPDSYTSVIPADRKPPDLHQRPIQITNLWSTGAKQEFRHKSRLEHPSNPEHFRAALFHFGHGIPQRLLSGLGNMESQMSEFIGVGQFYEMSGEGWILKCDRIEEWTTDVIVEKESFGTGFCCKRVNHTSSVNSRLRIIAGDILSLCSRVLEVNI</sequence>
<evidence type="ECO:0000313" key="2">
    <source>
        <dbReference type="Proteomes" id="UP001054945"/>
    </source>
</evidence>
<reference evidence="1 2" key="1">
    <citation type="submission" date="2021-06" db="EMBL/GenBank/DDBJ databases">
        <title>Caerostris extrusa draft genome.</title>
        <authorList>
            <person name="Kono N."/>
            <person name="Arakawa K."/>
        </authorList>
    </citation>
    <scope>NUCLEOTIDE SEQUENCE [LARGE SCALE GENOMIC DNA]</scope>
</reference>
<proteinExistence type="predicted"/>
<dbReference type="Proteomes" id="UP001054945">
    <property type="component" value="Unassembled WGS sequence"/>
</dbReference>
<dbReference type="AlphaFoldDB" id="A0AAV4MAI6"/>
<protein>
    <submittedName>
        <fullName evidence="1">Uncharacterized protein</fullName>
    </submittedName>
</protein>
<comment type="caution">
    <text evidence="1">The sequence shown here is derived from an EMBL/GenBank/DDBJ whole genome shotgun (WGS) entry which is preliminary data.</text>
</comment>
<accession>A0AAV4MAI6</accession>
<organism evidence="1 2">
    <name type="scientific">Caerostris extrusa</name>
    <name type="common">Bark spider</name>
    <name type="synonym">Caerostris bankana</name>
    <dbReference type="NCBI Taxonomy" id="172846"/>
    <lineage>
        <taxon>Eukaryota</taxon>
        <taxon>Metazoa</taxon>
        <taxon>Ecdysozoa</taxon>
        <taxon>Arthropoda</taxon>
        <taxon>Chelicerata</taxon>
        <taxon>Arachnida</taxon>
        <taxon>Araneae</taxon>
        <taxon>Araneomorphae</taxon>
        <taxon>Entelegynae</taxon>
        <taxon>Araneoidea</taxon>
        <taxon>Araneidae</taxon>
        <taxon>Caerostris</taxon>
    </lineage>
</organism>